<dbReference type="PANTHER" id="PTHR34980:SF2">
    <property type="entry name" value="INNER MEMBRANE PROTEIN YHAH-RELATED"/>
    <property type="match status" value="1"/>
</dbReference>
<keyword evidence="1" id="KW-0472">Membrane</keyword>
<keyword evidence="3" id="KW-1185">Reference proteome</keyword>
<dbReference type="PANTHER" id="PTHR34980">
    <property type="entry name" value="INNER MEMBRANE PROTEIN-RELATED-RELATED"/>
    <property type="match status" value="1"/>
</dbReference>
<proteinExistence type="predicted"/>
<accession>A0ABY8Q5B5</accession>
<protein>
    <submittedName>
        <fullName evidence="2">DUF805 domain-containing protein</fullName>
    </submittedName>
</protein>
<dbReference type="Proteomes" id="UP001230978">
    <property type="component" value="Chromosome"/>
</dbReference>
<dbReference type="EMBL" id="CP124535">
    <property type="protein sequence ID" value="WGV15776.1"/>
    <property type="molecule type" value="Genomic_DNA"/>
</dbReference>
<organism evidence="2 3">
    <name type="scientific">Fuscovulum ytuae</name>
    <dbReference type="NCBI Taxonomy" id="3042299"/>
    <lineage>
        <taxon>Bacteria</taxon>
        <taxon>Pseudomonadati</taxon>
        <taxon>Pseudomonadota</taxon>
        <taxon>Alphaproteobacteria</taxon>
        <taxon>Rhodobacterales</taxon>
        <taxon>Paracoccaceae</taxon>
        <taxon>Fuscovulum</taxon>
    </lineage>
</organism>
<dbReference type="InterPro" id="IPR008523">
    <property type="entry name" value="DUF805"/>
</dbReference>
<keyword evidence="1" id="KW-1133">Transmembrane helix</keyword>
<keyword evidence="1" id="KW-0812">Transmembrane</keyword>
<feature type="transmembrane region" description="Helical" evidence="1">
    <location>
        <begin position="56"/>
        <end position="74"/>
    </location>
</feature>
<evidence type="ECO:0000256" key="1">
    <source>
        <dbReference type="SAM" id="Phobius"/>
    </source>
</evidence>
<feature type="transmembrane region" description="Helical" evidence="1">
    <location>
        <begin position="26"/>
        <end position="44"/>
    </location>
</feature>
<evidence type="ECO:0000313" key="2">
    <source>
        <dbReference type="EMBL" id="WGV15776.1"/>
    </source>
</evidence>
<evidence type="ECO:0000313" key="3">
    <source>
        <dbReference type="Proteomes" id="UP001230978"/>
    </source>
</evidence>
<feature type="transmembrane region" description="Helical" evidence="1">
    <location>
        <begin position="86"/>
        <end position="106"/>
    </location>
</feature>
<gene>
    <name evidence="2" type="ORF">QF092_16200</name>
</gene>
<reference evidence="2 3" key="1">
    <citation type="submission" date="2023-04" db="EMBL/GenBank/DDBJ databases">
        <title>YMD61, complete Genome.</title>
        <authorList>
            <person name="Zhang J."/>
        </authorList>
    </citation>
    <scope>NUCLEOTIDE SEQUENCE [LARGE SCALE GENOMIC DNA]</scope>
    <source>
        <strain evidence="2 3">YMD61</strain>
    </source>
</reference>
<name>A0ABY8Q5B5_9RHOB</name>
<dbReference type="RefSeq" id="WP_281465471.1">
    <property type="nucleotide sequence ID" value="NZ_CP124535.1"/>
</dbReference>
<sequence>MNMIEAVKTVFSNYATFSGRARRSEYWWFFLFNMIVSALLALLFGNGHGMGMGGGGMINSLWSLAVLLPSLAVGARRLHDIDRAGWWLLIGFIPLIGWLILIYWFATKGTLGTNRFGPDPLAA</sequence>
<dbReference type="Pfam" id="PF05656">
    <property type="entry name" value="DUF805"/>
    <property type="match status" value="1"/>
</dbReference>